<dbReference type="RefSeq" id="XP_009052468.1">
    <property type="nucleotide sequence ID" value="XM_009054220.1"/>
</dbReference>
<evidence type="ECO:0000256" key="2">
    <source>
        <dbReference type="SAM" id="Coils"/>
    </source>
</evidence>
<evidence type="ECO:0000259" key="4">
    <source>
        <dbReference type="Pfam" id="PF15665"/>
    </source>
</evidence>
<dbReference type="GeneID" id="20231197"/>
<feature type="region of interest" description="Disordered" evidence="3">
    <location>
        <begin position="286"/>
        <end position="306"/>
    </location>
</feature>
<dbReference type="InterPro" id="IPR039478">
    <property type="entry name" value="FAM184A/B_N"/>
</dbReference>
<sequence>MSKKIAQLTKVIYALNTKNDEHEAVVQSLKENHEEELHQLLAESKKKIAVYQSRMSSELESKKRIENLEASVSKYQQQQQKSLADFDNFKRNAEQRLCELQKEHATKIVEISHAVLVTKQEFAENVEKFDEFRRRFESDKKHEIEELIKKHETELESVRNFQGSQNEEMTLEVARLTEKHQCEISALNQKYEELQNEKSKSEEDYELKLQKAQAFYEKELEVLKNEQSASQDSIINNLKEQQEKLRKDFVSQEAELKKKIDSLINQLADSEETVEKHQNKINQLESLLQNSDSNSSTLNNQTTKLKEERETILSEFEKVKSELFTKLKTAEAEVSETVLRCNIL</sequence>
<keyword evidence="6" id="KW-1185">Reference proteome</keyword>
<accession>V4ATD1</accession>
<dbReference type="KEGG" id="lgi:LOTGIDRAFT_115288"/>
<evidence type="ECO:0000313" key="5">
    <source>
        <dbReference type="EMBL" id="ESO96981.1"/>
    </source>
</evidence>
<evidence type="ECO:0000313" key="6">
    <source>
        <dbReference type="Proteomes" id="UP000030746"/>
    </source>
</evidence>
<dbReference type="OMA" id="TMEPERI"/>
<feature type="domain" description="Protein FAM184A/B N-terminal" evidence="4">
    <location>
        <begin position="11"/>
        <end position="221"/>
    </location>
</feature>
<dbReference type="PANTHER" id="PTHR18870">
    <property type="entry name" value="PROTEIN TAG-278-RELATED"/>
    <property type="match status" value="1"/>
</dbReference>
<organism evidence="5 6">
    <name type="scientific">Lottia gigantea</name>
    <name type="common">Giant owl limpet</name>
    <dbReference type="NCBI Taxonomy" id="225164"/>
    <lineage>
        <taxon>Eukaryota</taxon>
        <taxon>Metazoa</taxon>
        <taxon>Spiralia</taxon>
        <taxon>Lophotrochozoa</taxon>
        <taxon>Mollusca</taxon>
        <taxon>Gastropoda</taxon>
        <taxon>Patellogastropoda</taxon>
        <taxon>Lottioidea</taxon>
        <taxon>Lottiidae</taxon>
        <taxon>Lottia</taxon>
    </lineage>
</organism>
<dbReference type="PANTHER" id="PTHR18870:SF9">
    <property type="entry name" value="PROTEIN TAG-278-RELATED"/>
    <property type="match status" value="1"/>
</dbReference>
<reference evidence="5 6" key="1">
    <citation type="journal article" date="2013" name="Nature">
        <title>Insights into bilaterian evolution from three spiralian genomes.</title>
        <authorList>
            <person name="Simakov O."/>
            <person name="Marletaz F."/>
            <person name="Cho S.J."/>
            <person name="Edsinger-Gonzales E."/>
            <person name="Havlak P."/>
            <person name="Hellsten U."/>
            <person name="Kuo D.H."/>
            <person name="Larsson T."/>
            <person name="Lv J."/>
            <person name="Arendt D."/>
            <person name="Savage R."/>
            <person name="Osoegawa K."/>
            <person name="de Jong P."/>
            <person name="Grimwood J."/>
            <person name="Chapman J.A."/>
            <person name="Shapiro H."/>
            <person name="Aerts A."/>
            <person name="Otillar R.P."/>
            <person name="Terry A.Y."/>
            <person name="Boore J.L."/>
            <person name="Grigoriev I.V."/>
            <person name="Lindberg D.R."/>
            <person name="Seaver E.C."/>
            <person name="Weisblat D.A."/>
            <person name="Putnam N.H."/>
            <person name="Rokhsar D.S."/>
        </authorList>
    </citation>
    <scope>NUCLEOTIDE SEQUENCE [LARGE SCALE GENOMIC DNA]</scope>
</reference>
<feature type="coiled-coil region" evidence="2">
    <location>
        <begin position="12"/>
        <end position="85"/>
    </location>
</feature>
<dbReference type="Pfam" id="PF15665">
    <property type="entry name" value="FAM184"/>
    <property type="match status" value="1"/>
</dbReference>
<name>V4ATD1_LOTGI</name>
<dbReference type="Proteomes" id="UP000030746">
    <property type="component" value="Unassembled WGS sequence"/>
</dbReference>
<dbReference type="HOGENOM" id="CLU_726326_0_0_1"/>
<keyword evidence="1 2" id="KW-0175">Coiled coil</keyword>
<proteinExistence type="predicted"/>
<dbReference type="EMBL" id="KB201362">
    <property type="protein sequence ID" value="ESO96981.1"/>
    <property type="molecule type" value="Genomic_DNA"/>
</dbReference>
<dbReference type="AlphaFoldDB" id="V4ATD1"/>
<dbReference type="CTD" id="20231197"/>
<evidence type="ECO:0000256" key="3">
    <source>
        <dbReference type="SAM" id="MobiDB-lite"/>
    </source>
</evidence>
<dbReference type="STRING" id="225164.V4ATD1"/>
<gene>
    <name evidence="5" type="ORF">LOTGIDRAFT_115288</name>
</gene>
<evidence type="ECO:0000256" key="1">
    <source>
        <dbReference type="ARBA" id="ARBA00023054"/>
    </source>
</evidence>
<dbReference type="OrthoDB" id="75801at2759"/>
<protein>
    <recommendedName>
        <fullName evidence="4">Protein FAM184A/B N-terminal domain-containing protein</fullName>
    </recommendedName>
</protein>
<feature type="compositionally biased region" description="Polar residues" evidence="3">
    <location>
        <begin position="286"/>
        <end position="303"/>
    </location>
</feature>